<dbReference type="Proteomes" id="UP000054217">
    <property type="component" value="Unassembled WGS sequence"/>
</dbReference>
<keyword evidence="2" id="KW-0597">Phosphoprotein</keyword>
<evidence type="ECO:0000313" key="4">
    <source>
        <dbReference type="EMBL" id="KIO07807.1"/>
    </source>
</evidence>
<keyword evidence="5" id="KW-1185">Reference proteome</keyword>
<proteinExistence type="predicted"/>
<evidence type="ECO:0000259" key="3">
    <source>
        <dbReference type="Pfam" id="PF00501"/>
    </source>
</evidence>
<feature type="domain" description="AMP-dependent synthetase/ligase" evidence="3">
    <location>
        <begin position="15"/>
        <end position="311"/>
    </location>
</feature>
<accession>A0A0C3KDX0</accession>
<dbReference type="STRING" id="870435.A0A0C3KDX0"/>
<evidence type="ECO:0000313" key="5">
    <source>
        <dbReference type="Proteomes" id="UP000054217"/>
    </source>
</evidence>
<reference evidence="5" key="2">
    <citation type="submission" date="2015-01" db="EMBL/GenBank/DDBJ databases">
        <title>Evolutionary Origins and Diversification of the Mycorrhizal Mutualists.</title>
        <authorList>
            <consortium name="DOE Joint Genome Institute"/>
            <consortium name="Mycorrhizal Genomics Consortium"/>
            <person name="Kohler A."/>
            <person name="Kuo A."/>
            <person name="Nagy L.G."/>
            <person name="Floudas D."/>
            <person name="Copeland A."/>
            <person name="Barry K.W."/>
            <person name="Cichocki N."/>
            <person name="Veneault-Fourrey C."/>
            <person name="LaButti K."/>
            <person name="Lindquist E.A."/>
            <person name="Lipzen A."/>
            <person name="Lundell T."/>
            <person name="Morin E."/>
            <person name="Murat C."/>
            <person name="Riley R."/>
            <person name="Ohm R."/>
            <person name="Sun H."/>
            <person name="Tunlid A."/>
            <person name="Henrissat B."/>
            <person name="Grigoriev I.V."/>
            <person name="Hibbett D.S."/>
            <person name="Martin F."/>
        </authorList>
    </citation>
    <scope>NUCLEOTIDE SEQUENCE [LARGE SCALE GENOMIC DNA]</scope>
    <source>
        <strain evidence="5">Marx 270</strain>
    </source>
</reference>
<dbReference type="AlphaFoldDB" id="A0A0C3KDX0"/>
<dbReference type="SUPFAM" id="SSF56801">
    <property type="entry name" value="Acetyl-CoA synthetase-like"/>
    <property type="match status" value="1"/>
</dbReference>
<dbReference type="PANTHER" id="PTHR44845">
    <property type="entry name" value="CARRIER DOMAIN-CONTAINING PROTEIN"/>
    <property type="match status" value="1"/>
</dbReference>
<sequence length="419" mass="46008">MSGSMLTPTEALLQVAKEHPFRSAVRSAGIQWSYAALWSRVRRIADQIPDLDGTRNPVGLYMGLEIDYVAAAHAIWLAGRTVVFLSTKWTPDVLEVVLERAQVHLVLHGVTAPPEVSGVTAVSTISLLELQHLPSIIPAPPTSETVTEIPVICCITPTSGSTGVPKSIVYPMRRSLAVLSEESSTLLKPMDGQWLRGGTTFLRPLFEIRRFMFNQTTLYLDPSASVADQCKALCEELESTCNSQLLRVHFTPSVFRAFADFAHIRAGDSPLPRGFKRVYWMVIGGESLSIHDLEVARSIFPCATIACNYAVRVTMGRVMLVAKCCHSAPRLASLEFPKCLFIQAIRSHPLSLSALRRVAPTSCSLMTRFPSSPRPRKVPLASLVSLQAKVPPIIWATRRQQITCSVLGTAKRCSCTPTM</sequence>
<dbReference type="Gene3D" id="3.40.50.12780">
    <property type="entry name" value="N-terminal domain of ligase-like"/>
    <property type="match status" value="1"/>
</dbReference>
<evidence type="ECO:0000256" key="2">
    <source>
        <dbReference type="ARBA" id="ARBA00022553"/>
    </source>
</evidence>
<dbReference type="HOGENOM" id="CLU_655719_0_0_1"/>
<protein>
    <recommendedName>
        <fullName evidence="3">AMP-dependent synthetase/ligase domain-containing protein</fullName>
    </recommendedName>
</protein>
<dbReference type="InterPro" id="IPR000873">
    <property type="entry name" value="AMP-dep_synth/lig_dom"/>
</dbReference>
<dbReference type="InParanoid" id="A0A0C3KDX0"/>
<dbReference type="PANTHER" id="PTHR44845:SF6">
    <property type="entry name" value="BETA-ALANINE-ACTIVATING ENZYME"/>
    <property type="match status" value="1"/>
</dbReference>
<dbReference type="OrthoDB" id="416786at2759"/>
<dbReference type="InterPro" id="IPR020845">
    <property type="entry name" value="AMP-binding_CS"/>
</dbReference>
<dbReference type="EMBL" id="KN831959">
    <property type="protein sequence ID" value="KIO07807.1"/>
    <property type="molecule type" value="Genomic_DNA"/>
</dbReference>
<name>A0A0C3KDX0_PISTI</name>
<organism evidence="4 5">
    <name type="scientific">Pisolithus tinctorius Marx 270</name>
    <dbReference type="NCBI Taxonomy" id="870435"/>
    <lineage>
        <taxon>Eukaryota</taxon>
        <taxon>Fungi</taxon>
        <taxon>Dikarya</taxon>
        <taxon>Basidiomycota</taxon>
        <taxon>Agaricomycotina</taxon>
        <taxon>Agaricomycetes</taxon>
        <taxon>Agaricomycetidae</taxon>
        <taxon>Boletales</taxon>
        <taxon>Sclerodermatineae</taxon>
        <taxon>Pisolithaceae</taxon>
        <taxon>Pisolithus</taxon>
    </lineage>
</organism>
<dbReference type="PROSITE" id="PS00455">
    <property type="entry name" value="AMP_BINDING"/>
    <property type="match status" value="1"/>
</dbReference>
<keyword evidence="1" id="KW-0596">Phosphopantetheine</keyword>
<gene>
    <name evidence="4" type="ORF">M404DRAFT_397169</name>
</gene>
<dbReference type="Pfam" id="PF00501">
    <property type="entry name" value="AMP-binding"/>
    <property type="match status" value="1"/>
</dbReference>
<reference evidence="4 5" key="1">
    <citation type="submission" date="2014-04" db="EMBL/GenBank/DDBJ databases">
        <authorList>
            <consortium name="DOE Joint Genome Institute"/>
            <person name="Kuo A."/>
            <person name="Kohler A."/>
            <person name="Costa M.D."/>
            <person name="Nagy L.G."/>
            <person name="Floudas D."/>
            <person name="Copeland A."/>
            <person name="Barry K.W."/>
            <person name="Cichocki N."/>
            <person name="Veneault-Fourrey C."/>
            <person name="LaButti K."/>
            <person name="Lindquist E.A."/>
            <person name="Lipzen A."/>
            <person name="Lundell T."/>
            <person name="Morin E."/>
            <person name="Murat C."/>
            <person name="Sun H."/>
            <person name="Tunlid A."/>
            <person name="Henrissat B."/>
            <person name="Grigoriev I.V."/>
            <person name="Hibbett D.S."/>
            <person name="Martin F."/>
            <person name="Nordberg H.P."/>
            <person name="Cantor M.N."/>
            <person name="Hua S.X."/>
        </authorList>
    </citation>
    <scope>NUCLEOTIDE SEQUENCE [LARGE SCALE GENOMIC DNA]</scope>
    <source>
        <strain evidence="4 5">Marx 270</strain>
    </source>
</reference>
<evidence type="ECO:0000256" key="1">
    <source>
        <dbReference type="ARBA" id="ARBA00022450"/>
    </source>
</evidence>
<dbReference type="InterPro" id="IPR042099">
    <property type="entry name" value="ANL_N_sf"/>
</dbReference>